<evidence type="ECO:0000313" key="3">
    <source>
        <dbReference type="Proteomes" id="UP000039865"/>
    </source>
</evidence>
<sequence length="211" mass="24873">MKKSYSQRDISSNYISIGFNSPCKDKNKSIPPIEVQNGDLLSRNATNYYQEKSSRLLKEAIQINKSVQSITPKHQLHLKDYNSSFEKLRIELTHSHIQSKRDRLDQEEDKLKKEKDHKELLICKSQRMVRDGFTNFDIINFSKKESLMPLKQEKLGKKFDYNGGQYHNYQASYLKKIEDNKKTFFRNSGLCAQRINNCQNHYFICNPLKKV</sequence>
<dbReference type="Proteomes" id="UP000039865">
    <property type="component" value="Unassembled WGS sequence"/>
</dbReference>
<gene>
    <name evidence="2" type="primary">Contig14634.g15589</name>
    <name evidence="2" type="ORF">STYLEM_8814</name>
</gene>
<organism evidence="2 3">
    <name type="scientific">Stylonychia lemnae</name>
    <name type="common">Ciliate</name>
    <dbReference type="NCBI Taxonomy" id="5949"/>
    <lineage>
        <taxon>Eukaryota</taxon>
        <taxon>Sar</taxon>
        <taxon>Alveolata</taxon>
        <taxon>Ciliophora</taxon>
        <taxon>Intramacronucleata</taxon>
        <taxon>Spirotrichea</taxon>
        <taxon>Stichotrichia</taxon>
        <taxon>Sporadotrichida</taxon>
        <taxon>Oxytrichidae</taxon>
        <taxon>Stylonychinae</taxon>
        <taxon>Stylonychia</taxon>
    </lineage>
</organism>
<keyword evidence="3" id="KW-1185">Reference proteome</keyword>
<dbReference type="AlphaFoldDB" id="A0A078AE92"/>
<dbReference type="EMBL" id="CCKQ01008365">
    <property type="protein sequence ID" value="CDW79822.1"/>
    <property type="molecule type" value="Genomic_DNA"/>
</dbReference>
<name>A0A078AE92_STYLE</name>
<feature type="coiled-coil region" evidence="1">
    <location>
        <begin position="94"/>
        <end position="124"/>
    </location>
</feature>
<proteinExistence type="predicted"/>
<evidence type="ECO:0000256" key="1">
    <source>
        <dbReference type="SAM" id="Coils"/>
    </source>
</evidence>
<keyword evidence="1" id="KW-0175">Coiled coil</keyword>
<accession>A0A078AE92</accession>
<evidence type="ECO:0000313" key="2">
    <source>
        <dbReference type="EMBL" id="CDW79822.1"/>
    </source>
</evidence>
<protein>
    <submittedName>
        <fullName evidence="2">Uncharacterized protein</fullName>
    </submittedName>
</protein>
<reference evidence="2 3" key="1">
    <citation type="submission" date="2014-06" db="EMBL/GenBank/DDBJ databases">
        <authorList>
            <person name="Swart Estienne"/>
        </authorList>
    </citation>
    <scope>NUCLEOTIDE SEQUENCE [LARGE SCALE GENOMIC DNA]</scope>
    <source>
        <strain evidence="2 3">130c</strain>
    </source>
</reference>
<dbReference type="InParanoid" id="A0A078AE92"/>